<protein>
    <submittedName>
        <fullName evidence="3">Uncharacterized protein LOC113466398</fullName>
    </submittedName>
</protein>
<dbReference type="InterPro" id="IPR006631">
    <property type="entry name" value="DM4_12"/>
</dbReference>
<keyword evidence="1" id="KW-0732">Signal</keyword>
<reference evidence="3" key="1">
    <citation type="submission" date="2025-08" db="UniProtKB">
        <authorList>
            <consortium name="RefSeq"/>
        </authorList>
    </citation>
    <scope>IDENTIFICATION</scope>
</reference>
<feature type="signal peptide" evidence="1">
    <location>
        <begin position="1"/>
        <end position="21"/>
    </location>
</feature>
<proteinExistence type="predicted"/>
<evidence type="ECO:0000313" key="3">
    <source>
        <dbReference type="RefSeq" id="XP_026677556.1"/>
    </source>
</evidence>
<name>A0A3Q0IML6_DIACI</name>
<evidence type="ECO:0000313" key="2">
    <source>
        <dbReference type="Proteomes" id="UP000079169"/>
    </source>
</evidence>
<dbReference type="RefSeq" id="XP_026677556.1">
    <property type="nucleotide sequence ID" value="XM_026821755.1"/>
</dbReference>
<organism evidence="2 3">
    <name type="scientific">Diaphorina citri</name>
    <name type="common">Asian citrus psyllid</name>
    <dbReference type="NCBI Taxonomy" id="121845"/>
    <lineage>
        <taxon>Eukaryota</taxon>
        <taxon>Metazoa</taxon>
        <taxon>Ecdysozoa</taxon>
        <taxon>Arthropoda</taxon>
        <taxon>Hexapoda</taxon>
        <taxon>Insecta</taxon>
        <taxon>Pterygota</taxon>
        <taxon>Neoptera</taxon>
        <taxon>Paraneoptera</taxon>
        <taxon>Hemiptera</taxon>
        <taxon>Sternorrhyncha</taxon>
        <taxon>Psylloidea</taxon>
        <taxon>Psyllidae</taxon>
        <taxon>Diaphorininae</taxon>
        <taxon>Diaphorina</taxon>
    </lineage>
</organism>
<dbReference type="Pfam" id="PF07841">
    <property type="entry name" value="DM4_12"/>
    <property type="match status" value="1"/>
</dbReference>
<sequence>MLRTKCLLVAFVFWLCHHGFSVVCNSPGDNAGRYLVYNPNGGVFKLIVGWAIPVEVPMSVIWGHNFQFQYKPVDNASQLAYPVLARPKLSRNTVYTVLEETLNMYGLDGPSCVLRTLCEASRYEISHDSIYGHILDTILT</sequence>
<dbReference type="PANTHER" id="PTHR21398:SF11">
    <property type="entry name" value="HDC15381-RELATED"/>
    <property type="match status" value="1"/>
</dbReference>
<keyword evidence="2" id="KW-1185">Reference proteome</keyword>
<dbReference type="Proteomes" id="UP000079169">
    <property type="component" value="Unplaced"/>
</dbReference>
<evidence type="ECO:0000256" key="1">
    <source>
        <dbReference type="SAM" id="SignalP"/>
    </source>
</evidence>
<dbReference type="GeneID" id="113466398"/>
<gene>
    <name evidence="3" type="primary">LOC113466398</name>
</gene>
<feature type="chain" id="PRO_5017938036" evidence="1">
    <location>
        <begin position="22"/>
        <end position="140"/>
    </location>
</feature>
<accession>A0A3Q0IML6</accession>
<dbReference type="KEGG" id="dci:113466398"/>
<dbReference type="AlphaFoldDB" id="A0A3Q0IML6"/>
<dbReference type="PANTHER" id="PTHR21398">
    <property type="entry name" value="AGAP007094-PA"/>
    <property type="match status" value="1"/>
</dbReference>
<dbReference type="PaxDb" id="121845-A0A3Q0IML6"/>